<evidence type="ECO:0000313" key="3">
    <source>
        <dbReference type="Proteomes" id="UP000649573"/>
    </source>
</evidence>
<feature type="transmembrane region" description="Helical" evidence="1">
    <location>
        <begin position="74"/>
        <end position="92"/>
    </location>
</feature>
<evidence type="ECO:0000256" key="1">
    <source>
        <dbReference type="SAM" id="Phobius"/>
    </source>
</evidence>
<dbReference type="EMBL" id="BMRE01000001">
    <property type="protein sequence ID" value="GGU14475.1"/>
    <property type="molecule type" value="Genomic_DNA"/>
</dbReference>
<keyword evidence="1" id="KW-1133">Transmembrane helix</keyword>
<keyword evidence="3" id="KW-1185">Reference proteome</keyword>
<dbReference type="Proteomes" id="UP000649573">
    <property type="component" value="Unassembled WGS sequence"/>
</dbReference>
<proteinExistence type="predicted"/>
<reference evidence="3" key="1">
    <citation type="journal article" date="2019" name="Int. J. Syst. Evol. Microbiol.">
        <title>The Global Catalogue of Microorganisms (GCM) 10K type strain sequencing project: providing services to taxonomists for standard genome sequencing and annotation.</title>
        <authorList>
            <consortium name="The Broad Institute Genomics Platform"/>
            <consortium name="The Broad Institute Genome Sequencing Center for Infectious Disease"/>
            <person name="Wu L."/>
            <person name="Ma J."/>
        </authorList>
    </citation>
    <scope>NUCLEOTIDE SEQUENCE [LARGE SCALE GENOMIC DNA]</scope>
    <source>
        <strain evidence="3">JCM 3296</strain>
    </source>
</reference>
<feature type="transmembrane region" description="Helical" evidence="1">
    <location>
        <begin position="42"/>
        <end position="62"/>
    </location>
</feature>
<feature type="transmembrane region" description="Helical" evidence="1">
    <location>
        <begin position="104"/>
        <end position="127"/>
    </location>
</feature>
<name>A0ABQ2UA49_9PSEU</name>
<protein>
    <submittedName>
        <fullName evidence="2">Uncharacterized protein</fullName>
    </submittedName>
</protein>
<gene>
    <name evidence="2" type="ORF">GCM10010178_02380</name>
</gene>
<keyword evidence="1" id="KW-0812">Transmembrane</keyword>
<accession>A0ABQ2UA49</accession>
<evidence type="ECO:0000313" key="2">
    <source>
        <dbReference type="EMBL" id="GGU14475.1"/>
    </source>
</evidence>
<keyword evidence="1" id="KW-0472">Membrane</keyword>
<organism evidence="2 3">
    <name type="scientific">Lentzea flava</name>
    <dbReference type="NCBI Taxonomy" id="103732"/>
    <lineage>
        <taxon>Bacteria</taxon>
        <taxon>Bacillati</taxon>
        <taxon>Actinomycetota</taxon>
        <taxon>Actinomycetes</taxon>
        <taxon>Pseudonocardiales</taxon>
        <taxon>Pseudonocardiaceae</taxon>
        <taxon>Lentzea</taxon>
    </lineage>
</organism>
<sequence length="222" mass="23868">MWRGVLVALAFLVVATSRDANLFGLFPILVWCALARSWRTGVVVGLAILALLVWFVVPRGLGWTGPWVPSALEIYWVYSVMAAVLSVAGLAVERLPRAARPAPAMVSAFTIAGYVVLGFVGAAFLGIMNMESKPRDEGVLPGPAALQVVEGDAGCGSGNCWRTLDATGDRAPEVVRAHLASRGYVPRSEHWCRRIGLVVAHEVCADLSKETPTSVHVTWYNN</sequence>
<comment type="caution">
    <text evidence="2">The sequence shown here is derived from an EMBL/GenBank/DDBJ whole genome shotgun (WGS) entry which is preliminary data.</text>
</comment>